<feature type="transmembrane region" description="Helical" evidence="5">
    <location>
        <begin position="526"/>
        <end position="544"/>
    </location>
</feature>
<dbReference type="OrthoDB" id="3734530at2"/>
<dbReference type="RefSeq" id="WP_106298253.1">
    <property type="nucleotide sequence ID" value="NZ_PVTI01000021.1"/>
</dbReference>
<evidence type="ECO:0000256" key="5">
    <source>
        <dbReference type="SAM" id="Phobius"/>
    </source>
</evidence>
<accession>A0A2T0UD38</accession>
<gene>
    <name evidence="6" type="ORF">BCF74_12120</name>
</gene>
<keyword evidence="5" id="KW-0472">Membrane</keyword>
<feature type="transmembrane region" description="Helical" evidence="5">
    <location>
        <begin position="736"/>
        <end position="755"/>
    </location>
</feature>
<feature type="transmembrane region" description="Helical" evidence="5">
    <location>
        <begin position="436"/>
        <end position="456"/>
    </location>
</feature>
<dbReference type="PANTHER" id="PTHR43179">
    <property type="entry name" value="RHAMNOSYLTRANSFERASE WBBL"/>
    <property type="match status" value="1"/>
</dbReference>
<evidence type="ECO:0000256" key="1">
    <source>
        <dbReference type="ARBA" id="ARBA00004776"/>
    </source>
</evidence>
<dbReference type="GO" id="GO:0016757">
    <property type="term" value="F:glycosyltransferase activity"/>
    <property type="evidence" value="ECO:0007669"/>
    <property type="project" value="UniProtKB-KW"/>
</dbReference>
<feature type="transmembrane region" description="Helical" evidence="5">
    <location>
        <begin position="264"/>
        <end position="288"/>
    </location>
</feature>
<keyword evidence="4 6" id="KW-0808">Transferase</keyword>
<feature type="transmembrane region" description="Helical" evidence="5">
    <location>
        <begin position="978"/>
        <end position="998"/>
    </location>
</feature>
<keyword evidence="5" id="KW-0812">Transmembrane</keyword>
<dbReference type="PANTHER" id="PTHR43179:SF12">
    <property type="entry name" value="GALACTOFURANOSYLTRANSFERASE GLFT2"/>
    <property type="match status" value="1"/>
</dbReference>
<keyword evidence="5" id="KW-1133">Transmembrane helix</keyword>
<dbReference type="Gene3D" id="3.90.550.10">
    <property type="entry name" value="Spore Coat Polysaccharide Biosynthesis Protein SpsA, Chain A"/>
    <property type="match status" value="1"/>
</dbReference>
<comment type="similarity">
    <text evidence="2">Belongs to the glycosyltransferase 2 family.</text>
</comment>
<dbReference type="AlphaFoldDB" id="A0A2T0UD38"/>
<protein>
    <submittedName>
        <fullName evidence="6">GT2 family glycosyltransferase</fullName>
    </submittedName>
</protein>
<feature type="transmembrane region" description="Helical" evidence="5">
    <location>
        <begin position="500"/>
        <end position="519"/>
    </location>
</feature>
<dbReference type="SUPFAM" id="SSF53448">
    <property type="entry name" value="Nucleotide-diphospho-sugar transferases"/>
    <property type="match status" value="1"/>
</dbReference>
<feature type="transmembrane region" description="Helical" evidence="5">
    <location>
        <begin position="550"/>
        <end position="581"/>
    </location>
</feature>
<keyword evidence="7" id="KW-1185">Reference proteome</keyword>
<evidence type="ECO:0000256" key="3">
    <source>
        <dbReference type="ARBA" id="ARBA00022676"/>
    </source>
</evidence>
<dbReference type="Pfam" id="PF13641">
    <property type="entry name" value="Glyco_tranf_2_3"/>
    <property type="match status" value="1"/>
</dbReference>
<evidence type="ECO:0000313" key="7">
    <source>
        <dbReference type="Proteomes" id="UP000237822"/>
    </source>
</evidence>
<comment type="caution">
    <text evidence="6">The sequence shown here is derived from an EMBL/GenBank/DDBJ whole genome shotgun (WGS) entry which is preliminary data.</text>
</comment>
<organism evidence="6 7">
    <name type="scientific">Knoellia remsis</name>
    <dbReference type="NCBI Taxonomy" id="407159"/>
    <lineage>
        <taxon>Bacteria</taxon>
        <taxon>Bacillati</taxon>
        <taxon>Actinomycetota</taxon>
        <taxon>Actinomycetes</taxon>
        <taxon>Micrococcales</taxon>
        <taxon>Intrasporangiaceae</taxon>
        <taxon>Knoellia</taxon>
    </lineage>
</organism>
<feature type="transmembrane region" description="Helical" evidence="5">
    <location>
        <begin position="704"/>
        <end position="724"/>
    </location>
</feature>
<dbReference type="InterPro" id="IPR029044">
    <property type="entry name" value="Nucleotide-diphossugar_trans"/>
</dbReference>
<name>A0A2T0UD38_9MICO</name>
<evidence type="ECO:0000256" key="2">
    <source>
        <dbReference type="ARBA" id="ARBA00006739"/>
    </source>
</evidence>
<reference evidence="6 7" key="1">
    <citation type="submission" date="2018-03" db="EMBL/GenBank/DDBJ databases">
        <title>Genomic Encyclopedia of Archaeal and Bacterial Type Strains, Phase II (KMG-II): from individual species to whole genera.</title>
        <authorList>
            <person name="Goeker M."/>
        </authorList>
    </citation>
    <scope>NUCLEOTIDE SEQUENCE [LARGE SCALE GENOMIC DNA]</scope>
    <source>
        <strain evidence="6 7">ATCC BAA-1496</strain>
    </source>
</reference>
<comment type="pathway">
    <text evidence="1">Cell wall biogenesis; cell wall polysaccharide biosynthesis.</text>
</comment>
<sequence>MTLTPAAVLPPASAPATGPTVRAVIVTTGSDTGLRALLDALAASSTAPDEVTVLDTTSGDDVPAVVAAASSGTFPVERVRLDAGMPARAALQAWLASGEVSDEDLVWVLPTGSVPEPEALTRLVAAHRRSPSVGIVGPKHVVATSPGQLRSVGIRTTRSGRVIEDPAPGTHDQGQHDARRDVIAVPFAGLLGTAGVLRELGWENGFGDLGADLDLGWRAQRRGHRVVVVPEARMRSTGAAGLATATTGPRRRAARRVALARASWWAVPFLALWVALSAIASGIALLLLKRPRAAAVAFADLGALDPVRALRSKWRTRGPAAVRHRDIATVFVPASTVVRRGLDRAHESLVAPSALPDEGGTEAAERRSLVAQVALHPAVLATVAALAVVVAAGREIGGGLVSRLGSGVTGGELVTTRATASSLWHAAFDGWSGSGLGSSAIGSPSLALLAIPTWFVEQLPGGADLTSPSGAVVGALLVLALPAATVTAYLSAGVLTGRRLVRGIAALAWVSTGAAGAAVAQGRLGAVAALVLLPVVLAGLVMLARPTGTATVAFATALAAAVLGAFAPPLLVLVVLACLAVALCGMPGARGRALVPAVVAPLLLGPWIVDAVQDWPVLATGPGLTQWGTTVPEPAALALLHPGGDGSTPWWVGGLVVAAGLLGLLAPGRVRSVTTGAALLGLASLAAVLASPRVSLSDDGLTPWVGTFMLPLTLALLASAVIGVEALRGRARAMSLTGLVAVALVGAVALAWFGFGSTLGTWTDPRPAVAVDQASGDLANRTVLVTPEAGGAAYRIVGRETGALARTLPRDAAADARIAPDVSGLLDGSREDAGERLAEQAIGFLGVAQSAGDEVTRRLDSSDKLSRLASRDGYDFWRVSSAGEGATVPVAPTRLTLVRGAERVLVPTTGEHAATETTITARAGDVLTVAEPPQWARHAEVRVDGRELNAADDAAVPTYALPAGEHRLSIDVRTDHPWWRLLQGLALFAVAFLAIPFGTRASRSRR</sequence>
<keyword evidence="3" id="KW-0328">Glycosyltransferase</keyword>
<proteinExistence type="inferred from homology"/>
<evidence type="ECO:0000313" key="6">
    <source>
        <dbReference type="EMBL" id="PRY55843.1"/>
    </source>
</evidence>
<dbReference type="Proteomes" id="UP000237822">
    <property type="component" value="Unassembled WGS sequence"/>
</dbReference>
<feature type="transmembrane region" description="Helical" evidence="5">
    <location>
        <begin position="468"/>
        <end position="494"/>
    </location>
</feature>
<feature type="transmembrane region" description="Helical" evidence="5">
    <location>
        <begin position="673"/>
        <end position="692"/>
    </location>
</feature>
<evidence type="ECO:0000256" key="4">
    <source>
        <dbReference type="ARBA" id="ARBA00022679"/>
    </source>
</evidence>
<feature type="transmembrane region" description="Helical" evidence="5">
    <location>
        <begin position="648"/>
        <end position="666"/>
    </location>
</feature>
<dbReference type="EMBL" id="PVTI01000021">
    <property type="protein sequence ID" value="PRY55843.1"/>
    <property type="molecule type" value="Genomic_DNA"/>
</dbReference>